<proteinExistence type="predicted"/>
<comment type="caution">
    <text evidence="1">The sequence shown here is derived from an EMBL/GenBank/DDBJ whole genome shotgun (WGS) entry which is preliminary data.</text>
</comment>
<organism evidence="1 2">
    <name type="scientific">[Clostridium] leptum</name>
    <dbReference type="NCBI Taxonomy" id="1535"/>
    <lineage>
        <taxon>Bacteria</taxon>
        <taxon>Bacillati</taxon>
        <taxon>Bacillota</taxon>
        <taxon>Clostridia</taxon>
        <taxon>Eubacteriales</taxon>
        <taxon>Oscillospiraceae</taxon>
        <taxon>Oscillospiraceae incertae sedis</taxon>
    </lineage>
</organism>
<dbReference type="Proteomes" id="UP000284751">
    <property type="component" value="Unassembled WGS sequence"/>
</dbReference>
<evidence type="ECO:0000313" key="1">
    <source>
        <dbReference type="EMBL" id="RGQ44746.1"/>
    </source>
</evidence>
<dbReference type="AlphaFoldDB" id="A0A412B1G2"/>
<dbReference type="EMBL" id="QRTC01000001">
    <property type="protein sequence ID" value="RGQ44746.1"/>
    <property type="molecule type" value="Genomic_DNA"/>
</dbReference>
<dbReference type="Pfam" id="PF14198">
    <property type="entry name" value="TnpV"/>
    <property type="match status" value="1"/>
</dbReference>
<protein>
    <submittedName>
        <fullName evidence="1">TnpV protein</fullName>
    </submittedName>
</protein>
<dbReference type="InterPro" id="IPR026989">
    <property type="entry name" value="TnpV"/>
</dbReference>
<name>A0A412B1G2_9FIRM</name>
<accession>A0A412B1G2</accession>
<reference evidence="1 2" key="1">
    <citation type="submission" date="2018-08" db="EMBL/GenBank/DDBJ databases">
        <title>A genome reference for cultivated species of the human gut microbiota.</title>
        <authorList>
            <person name="Zou Y."/>
            <person name="Xue W."/>
            <person name="Luo G."/>
        </authorList>
    </citation>
    <scope>NUCLEOTIDE SEQUENCE [LARGE SCALE GENOMIC DNA]</scope>
    <source>
        <strain evidence="1 2">AF28-26</strain>
    </source>
</reference>
<sequence>MEKYITDKRTGLKYELVGDYYLIAENDEPEENQSIEIWGQRHFRYLKEHRRVLYANLLTSGKLNCYLADIDRQAEQLFLRLVKQIADAEGITETLKASDQMEWVRQMNSIRNRAAEIANNELIYA</sequence>
<gene>
    <name evidence="1" type="ORF">DWY99_00130</name>
</gene>
<evidence type="ECO:0000313" key="2">
    <source>
        <dbReference type="Proteomes" id="UP000284751"/>
    </source>
</evidence>